<organism evidence="2 3">
    <name type="scientific">Skeletonema marinoi</name>
    <dbReference type="NCBI Taxonomy" id="267567"/>
    <lineage>
        <taxon>Eukaryota</taxon>
        <taxon>Sar</taxon>
        <taxon>Stramenopiles</taxon>
        <taxon>Ochrophyta</taxon>
        <taxon>Bacillariophyta</taxon>
        <taxon>Coscinodiscophyceae</taxon>
        <taxon>Thalassiosirophycidae</taxon>
        <taxon>Thalassiosirales</taxon>
        <taxon>Skeletonemataceae</taxon>
        <taxon>Skeletonema</taxon>
        <taxon>Skeletonema marinoi-dohrnii complex</taxon>
    </lineage>
</organism>
<feature type="compositionally biased region" description="Polar residues" evidence="1">
    <location>
        <begin position="447"/>
        <end position="470"/>
    </location>
</feature>
<comment type="caution">
    <text evidence="2">The sequence shown here is derived from an EMBL/GenBank/DDBJ whole genome shotgun (WGS) entry which is preliminary data.</text>
</comment>
<gene>
    <name evidence="2" type="ORF">QTG54_002539</name>
</gene>
<feature type="compositionally biased region" description="Low complexity" evidence="1">
    <location>
        <begin position="53"/>
        <end position="65"/>
    </location>
</feature>
<feature type="compositionally biased region" description="Gly residues" evidence="1">
    <location>
        <begin position="105"/>
        <end position="119"/>
    </location>
</feature>
<keyword evidence="3" id="KW-1185">Reference proteome</keyword>
<evidence type="ECO:0000313" key="3">
    <source>
        <dbReference type="Proteomes" id="UP001224775"/>
    </source>
</evidence>
<accession>A0AAD9DIS4</accession>
<feature type="compositionally biased region" description="Low complexity" evidence="1">
    <location>
        <begin position="120"/>
        <end position="138"/>
    </location>
</feature>
<evidence type="ECO:0000313" key="2">
    <source>
        <dbReference type="EMBL" id="KAK1747195.1"/>
    </source>
</evidence>
<feature type="compositionally biased region" description="Polar residues" evidence="1">
    <location>
        <begin position="272"/>
        <end position="284"/>
    </location>
</feature>
<dbReference type="EMBL" id="JATAAI010000003">
    <property type="protein sequence ID" value="KAK1747195.1"/>
    <property type="molecule type" value="Genomic_DNA"/>
</dbReference>
<evidence type="ECO:0000256" key="1">
    <source>
        <dbReference type="SAM" id="MobiDB-lite"/>
    </source>
</evidence>
<reference evidence="2" key="1">
    <citation type="submission" date="2023-06" db="EMBL/GenBank/DDBJ databases">
        <title>Survivors Of The Sea: Transcriptome response of Skeletonema marinoi to long-term dormancy.</title>
        <authorList>
            <person name="Pinder M.I.M."/>
            <person name="Kourtchenko O."/>
            <person name="Robertson E.K."/>
            <person name="Larsson T."/>
            <person name="Maumus F."/>
            <person name="Osuna-Cruz C.M."/>
            <person name="Vancaester E."/>
            <person name="Stenow R."/>
            <person name="Vandepoele K."/>
            <person name="Ploug H."/>
            <person name="Bruchert V."/>
            <person name="Godhe A."/>
            <person name="Topel M."/>
        </authorList>
    </citation>
    <scope>NUCLEOTIDE SEQUENCE</scope>
    <source>
        <strain evidence="2">R05AC</strain>
    </source>
</reference>
<feature type="compositionally biased region" description="Acidic residues" evidence="1">
    <location>
        <begin position="21"/>
        <end position="43"/>
    </location>
</feature>
<feature type="compositionally biased region" description="Basic and acidic residues" evidence="1">
    <location>
        <begin position="358"/>
        <end position="368"/>
    </location>
</feature>
<feature type="region of interest" description="Disordered" evidence="1">
    <location>
        <begin position="267"/>
        <end position="307"/>
    </location>
</feature>
<feature type="region of interest" description="Disordered" evidence="1">
    <location>
        <begin position="1"/>
        <end position="152"/>
    </location>
</feature>
<dbReference type="AlphaFoldDB" id="A0AAD9DIS4"/>
<name>A0AAD9DIS4_9STRA</name>
<proteinExistence type="predicted"/>
<feature type="compositionally biased region" description="Acidic residues" evidence="1">
    <location>
        <begin position="85"/>
        <end position="95"/>
    </location>
</feature>
<dbReference type="Proteomes" id="UP001224775">
    <property type="component" value="Unassembled WGS sequence"/>
</dbReference>
<sequence>MADPRTSFRSARSLYSAVYSQDEEEYSNYDDDMEYDSDEYDDDQYSRGDQYDNRNSSSAVRNNNRYSRDYHRGGGGGRGGREIVEYDDDDYDSYADDYSREGGGGHRGGGGGRHGGGNGNNYRRSNGRNSSRSNKNNGSGSGERKLVSILPGTPKQAQDIIRNYSLGMPLQHPTHMALPPTTPPEGPAREIATLQVANLIPQEYAFVRRSNGQWTFAQVAVRHDSLGQLVFIVNKGGSTKSFKRFEWPGFVRRIKWTERRVQLPKALKEIPTGNTTTADGSSPQLALENGGKSTSTPSAVPNKPKEPEVTTMTLKEMKIELQQLGIDYSVFMEKQEFRNAVIDGRAEAVKNALIREQQAQRRQQEAEQQKQQQQQNHGFDNFNEINLNSTLEADISNLAGQTITLQPQDDEVSELMGDYLLTEYKFQMKVLERERLKKQGGVNKMTSINEHGGNVTNADGQQSSAYQSFNIEGEGEKKLPHYEKQAFAKSQKWGASVSEDV</sequence>
<feature type="region of interest" description="Disordered" evidence="1">
    <location>
        <begin position="357"/>
        <end position="376"/>
    </location>
</feature>
<protein>
    <submittedName>
        <fullName evidence="2">Uncharacterized protein</fullName>
    </submittedName>
</protein>
<feature type="region of interest" description="Disordered" evidence="1">
    <location>
        <begin position="447"/>
        <end position="472"/>
    </location>
</feature>